<dbReference type="InterPro" id="IPR008995">
    <property type="entry name" value="Mo/tungstate-bd_C_term_dom"/>
</dbReference>
<evidence type="ECO:0000313" key="9">
    <source>
        <dbReference type="EMBL" id="GGD28621.1"/>
    </source>
</evidence>
<evidence type="ECO:0000256" key="4">
    <source>
        <dbReference type="ARBA" id="ARBA00022840"/>
    </source>
</evidence>
<evidence type="ECO:0000256" key="7">
    <source>
        <dbReference type="SAM" id="MobiDB-lite"/>
    </source>
</evidence>
<dbReference type="PROSITE" id="PS00211">
    <property type="entry name" value="ABC_TRANSPORTER_1"/>
    <property type="match status" value="1"/>
</dbReference>
<protein>
    <submittedName>
        <fullName evidence="9">Fe3+/spermidine/putrescine ABC transporter ATP-binding protein</fullName>
    </submittedName>
</protein>
<keyword evidence="2" id="KW-1003">Cell membrane</keyword>
<evidence type="ECO:0000256" key="1">
    <source>
        <dbReference type="ARBA" id="ARBA00022448"/>
    </source>
</evidence>
<dbReference type="AlphaFoldDB" id="A0A916Y3Y2"/>
<gene>
    <name evidence="9" type="primary">sfuC</name>
    <name evidence="9" type="ORF">GCM10010915_05790</name>
</gene>
<evidence type="ECO:0000259" key="8">
    <source>
        <dbReference type="PROSITE" id="PS50893"/>
    </source>
</evidence>
<evidence type="ECO:0000256" key="5">
    <source>
        <dbReference type="ARBA" id="ARBA00022967"/>
    </source>
</evidence>
<feature type="region of interest" description="Disordered" evidence="7">
    <location>
        <begin position="1"/>
        <end position="23"/>
    </location>
</feature>
<dbReference type="GO" id="GO:0140359">
    <property type="term" value="F:ABC-type transporter activity"/>
    <property type="evidence" value="ECO:0007669"/>
    <property type="project" value="UniProtKB-ARBA"/>
</dbReference>
<dbReference type="FunFam" id="3.40.50.300:FF:000042">
    <property type="entry name" value="Maltose/maltodextrin ABC transporter, ATP-binding protein"/>
    <property type="match status" value="1"/>
</dbReference>
<comment type="caution">
    <text evidence="9">The sequence shown here is derived from an EMBL/GenBank/DDBJ whole genome shotgun (WGS) entry which is preliminary data.</text>
</comment>
<dbReference type="SUPFAM" id="SSF50331">
    <property type="entry name" value="MOP-like"/>
    <property type="match status" value="1"/>
</dbReference>
<dbReference type="InterPro" id="IPR003439">
    <property type="entry name" value="ABC_transporter-like_ATP-bd"/>
</dbReference>
<dbReference type="InterPro" id="IPR027417">
    <property type="entry name" value="P-loop_NTPase"/>
</dbReference>
<dbReference type="Gene3D" id="2.40.50.100">
    <property type="match status" value="1"/>
</dbReference>
<keyword evidence="4 9" id="KW-0067">ATP-binding</keyword>
<reference evidence="9" key="1">
    <citation type="journal article" date="2014" name="Int. J. Syst. Evol. Microbiol.">
        <title>Complete genome sequence of Corynebacterium casei LMG S-19264T (=DSM 44701T), isolated from a smear-ripened cheese.</title>
        <authorList>
            <consortium name="US DOE Joint Genome Institute (JGI-PGF)"/>
            <person name="Walter F."/>
            <person name="Albersmeier A."/>
            <person name="Kalinowski J."/>
            <person name="Ruckert C."/>
        </authorList>
    </citation>
    <scope>NUCLEOTIDE SEQUENCE</scope>
    <source>
        <strain evidence="9">CGMCC 1.15152</strain>
    </source>
</reference>
<evidence type="ECO:0000256" key="3">
    <source>
        <dbReference type="ARBA" id="ARBA00022741"/>
    </source>
</evidence>
<keyword evidence="6" id="KW-0472">Membrane</keyword>
<dbReference type="InterPro" id="IPR047641">
    <property type="entry name" value="ABC_transpr_MalK/UgpC-like"/>
</dbReference>
<keyword evidence="1" id="KW-0813">Transport</keyword>
<keyword evidence="5" id="KW-1278">Translocase</keyword>
<dbReference type="Pfam" id="PF08402">
    <property type="entry name" value="TOBE_2"/>
    <property type="match status" value="1"/>
</dbReference>
<sequence length="399" mass="43599">MAERLPVAEDTRGGVDADHDRPAPAVRLSGLSKSFRRADGAIVRAIDDVDLDVEPGEFVVLLGPSGCGKTTLLRTIAGLETPDRGRIDISGRTFFSSEKGIAEPPERRGISMIFQSYALWPHMTVFKNVAYPLQSRRRVARGDIADRVRRALAQVGIGELERQHPAQLSGGQQQRVALARALVSQDSLVLFDEPLSNVDAKVREQLRAELSEMQRELGFTAIFVTHDQTEAMELASRIAVVDRGKVAQFGTPHEIYHRPASRYVARFIGAINEFEGRVTAVDGDRVTVDTPSGEIVSARDHTGVSVGDEVVALWRPERGHLGDAAHDRANRWSCTVDAAMFVGSHTEFSLTSGEQPIRIWSARSERARPGEEAVVGVDPEDVQVLPATDSTGVQQEDVA</sequence>
<feature type="region of interest" description="Disordered" evidence="7">
    <location>
        <begin position="370"/>
        <end position="399"/>
    </location>
</feature>
<dbReference type="Proteomes" id="UP000633205">
    <property type="component" value="Unassembled WGS sequence"/>
</dbReference>
<dbReference type="GO" id="GO:0005524">
    <property type="term" value="F:ATP binding"/>
    <property type="evidence" value="ECO:0007669"/>
    <property type="project" value="UniProtKB-KW"/>
</dbReference>
<dbReference type="Pfam" id="PF00005">
    <property type="entry name" value="ABC_tran"/>
    <property type="match status" value="1"/>
</dbReference>
<keyword evidence="3" id="KW-0547">Nucleotide-binding</keyword>
<dbReference type="EMBL" id="BMHO01000001">
    <property type="protein sequence ID" value="GGD28621.1"/>
    <property type="molecule type" value="Genomic_DNA"/>
</dbReference>
<dbReference type="SMART" id="SM00382">
    <property type="entry name" value="AAA"/>
    <property type="match status" value="1"/>
</dbReference>
<keyword evidence="10" id="KW-1185">Reference proteome</keyword>
<dbReference type="PROSITE" id="PS50893">
    <property type="entry name" value="ABC_TRANSPORTER_2"/>
    <property type="match status" value="1"/>
</dbReference>
<feature type="compositionally biased region" description="Polar residues" evidence="7">
    <location>
        <begin position="388"/>
        <end position="399"/>
    </location>
</feature>
<dbReference type="PANTHER" id="PTHR43875:SF15">
    <property type="entry name" value="TREHALOSE IMPORT ATP-BINDING PROTEIN SUGC"/>
    <property type="match status" value="1"/>
</dbReference>
<dbReference type="GO" id="GO:0055052">
    <property type="term" value="C:ATP-binding cassette (ABC) transporter complex, substrate-binding subunit-containing"/>
    <property type="evidence" value="ECO:0007669"/>
    <property type="project" value="TreeGrafter"/>
</dbReference>
<dbReference type="RefSeq" id="WP_188710804.1">
    <property type="nucleotide sequence ID" value="NZ_BMHO01000001.1"/>
</dbReference>
<dbReference type="PANTHER" id="PTHR43875">
    <property type="entry name" value="MALTODEXTRIN IMPORT ATP-BINDING PROTEIN MSMX"/>
    <property type="match status" value="1"/>
</dbReference>
<feature type="compositionally biased region" description="Basic and acidic residues" evidence="7">
    <location>
        <begin position="1"/>
        <end position="22"/>
    </location>
</feature>
<evidence type="ECO:0000256" key="6">
    <source>
        <dbReference type="ARBA" id="ARBA00023136"/>
    </source>
</evidence>
<accession>A0A916Y3Y2</accession>
<dbReference type="SUPFAM" id="SSF52540">
    <property type="entry name" value="P-loop containing nucleoside triphosphate hydrolases"/>
    <property type="match status" value="1"/>
</dbReference>
<organism evidence="9 10">
    <name type="scientific">Microbacterium faecale</name>
    <dbReference type="NCBI Taxonomy" id="1804630"/>
    <lineage>
        <taxon>Bacteria</taxon>
        <taxon>Bacillati</taxon>
        <taxon>Actinomycetota</taxon>
        <taxon>Actinomycetes</taxon>
        <taxon>Micrococcales</taxon>
        <taxon>Microbacteriaceae</taxon>
        <taxon>Microbacterium</taxon>
    </lineage>
</organism>
<dbReference type="InterPro" id="IPR003593">
    <property type="entry name" value="AAA+_ATPase"/>
</dbReference>
<name>A0A916Y3Y2_9MICO</name>
<feature type="domain" description="ABC transporter" evidence="8">
    <location>
        <begin position="26"/>
        <end position="268"/>
    </location>
</feature>
<dbReference type="InterPro" id="IPR013611">
    <property type="entry name" value="Transp-assoc_OB_typ2"/>
</dbReference>
<reference evidence="9" key="2">
    <citation type="submission" date="2020-09" db="EMBL/GenBank/DDBJ databases">
        <authorList>
            <person name="Sun Q."/>
            <person name="Zhou Y."/>
        </authorList>
    </citation>
    <scope>NUCLEOTIDE SEQUENCE</scope>
    <source>
        <strain evidence="9">CGMCC 1.15152</strain>
    </source>
</reference>
<proteinExistence type="predicted"/>
<evidence type="ECO:0000256" key="2">
    <source>
        <dbReference type="ARBA" id="ARBA00022475"/>
    </source>
</evidence>
<dbReference type="GO" id="GO:0016887">
    <property type="term" value="F:ATP hydrolysis activity"/>
    <property type="evidence" value="ECO:0007669"/>
    <property type="project" value="InterPro"/>
</dbReference>
<dbReference type="Gene3D" id="3.40.50.300">
    <property type="entry name" value="P-loop containing nucleotide triphosphate hydrolases"/>
    <property type="match status" value="1"/>
</dbReference>
<evidence type="ECO:0000313" key="10">
    <source>
        <dbReference type="Proteomes" id="UP000633205"/>
    </source>
</evidence>
<dbReference type="InterPro" id="IPR017871">
    <property type="entry name" value="ABC_transporter-like_CS"/>
</dbReference>